<dbReference type="STRING" id="394096.DB31_8846"/>
<dbReference type="PROSITE" id="PS51257">
    <property type="entry name" value="PROKAR_LIPOPROTEIN"/>
    <property type="match status" value="1"/>
</dbReference>
<name>A0A085WG19_9BACT</name>
<evidence type="ECO:0000313" key="3">
    <source>
        <dbReference type="EMBL" id="KFE66632.1"/>
    </source>
</evidence>
<feature type="domain" description="SbsA Ig-like" evidence="2">
    <location>
        <begin position="29"/>
        <end position="144"/>
    </location>
</feature>
<evidence type="ECO:0000256" key="1">
    <source>
        <dbReference type="ARBA" id="ARBA00022729"/>
    </source>
</evidence>
<evidence type="ECO:0000313" key="4">
    <source>
        <dbReference type="Proteomes" id="UP000028725"/>
    </source>
</evidence>
<reference evidence="3 4" key="1">
    <citation type="submission" date="2014-04" db="EMBL/GenBank/DDBJ databases">
        <title>Genome assembly of Hyalangium minutum DSM 14724.</title>
        <authorList>
            <person name="Sharma G."/>
            <person name="Subramanian S."/>
        </authorList>
    </citation>
    <scope>NUCLEOTIDE SEQUENCE [LARGE SCALE GENOMIC DNA]</scope>
    <source>
        <strain evidence="3 4">DSM 14724</strain>
    </source>
</reference>
<keyword evidence="4" id="KW-1185">Reference proteome</keyword>
<comment type="caution">
    <text evidence="3">The sequence shown here is derived from an EMBL/GenBank/DDBJ whole genome shotgun (WGS) entry which is preliminary data.</text>
</comment>
<dbReference type="AlphaFoldDB" id="A0A085WG19"/>
<proteinExistence type="predicted"/>
<dbReference type="EMBL" id="JMCB01000009">
    <property type="protein sequence ID" value="KFE66632.1"/>
    <property type="molecule type" value="Genomic_DNA"/>
</dbReference>
<gene>
    <name evidence="3" type="ORF">DB31_8846</name>
</gene>
<dbReference type="Proteomes" id="UP000028725">
    <property type="component" value="Unassembled WGS sequence"/>
</dbReference>
<protein>
    <recommendedName>
        <fullName evidence="2">SbsA Ig-like domain-containing protein</fullName>
    </recommendedName>
</protein>
<keyword evidence="1" id="KW-0732">Signal</keyword>
<evidence type="ECO:0000259" key="2">
    <source>
        <dbReference type="Pfam" id="PF13205"/>
    </source>
</evidence>
<dbReference type="InterPro" id="IPR032812">
    <property type="entry name" value="SbsA_Ig"/>
</dbReference>
<accession>A0A085WG19</accession>
<dbReference type="Pfam" id="PF13205">
    <property type="entry name" value="Big_5"/>
    <property type="match status" value="1"/>
</dbReference>
<sequence length="146" mass="15462">MMRRLLTACAFLSLAGCLDPGDPVLAVRDTDPPEVQSTEPVASGQIASDGSLEITFSEFMDVRTLRPGIAVFSGRDEVPLTITVPAPTDGSGNVEGGDIPYTVKVRATSGAFTPNASFTLVLRTILSDYEGNALTEEVRVPFRTGL</sequence>
<organism evidence="3 4">
    <name type="scientific">Hyalangium minutum</name>
    <dbReference type="NCBI Taxonomy" id="394096"/>
    <lineage>
        <taxon>Bacteria</taxon>
        <taxon>Pseudomonadati</taxon>
        <taxon>Myxococcota</taxon>
        <taxon>Myxococcia</taxon>
        <taxon>Myxococcales</taxon>
        <taxon>Cystobacterineae</taxon>
        <taxon>Archangiaceae</taxon>
        <taxon>Hyalangium</taxon>
    </lineage>
</organism>